<feature type="domain" description="Fumarate lyase N-terminal" evidence="5">
    <location>
        <begin position="27"/>
        <end position="312"/>
    </location>
</feature>
<name>A0A2H0NKT9_9BACT</name>
<dbReference type="InterPro" id="IPR008948">
    <property type="entry name" value="L-Aspartase-like"/>
</dbReference>
<accession>A0A2H0NKT9</accession>
<dbReference type="Pfam" id="PF00206">
    <property type="entry name" value="Lyase_1"/>
    <property type="match status" value="1"/>
</dbReference>
<comment type="function">
    <text evidence="4">Catalyzes two reactions in de novo purine nucleotide biosynthesis. Catalyzes the breakdown of 5-aminoimidazole- (N-succinylocarboxamide) ribotide (SAICAR or 2-[5-amino-1-(5-phospho-beta-D-ribosyl)imidazole-4-carboxamido]succinate) to 5-aminoimidazole-4-carboxamide ribotide (AICAR or 5-amino-1-(5-phospho-beta-D-ribosyl)imidazole-4-carboxamide) and fumarate, and of adenylosuccinate (ADS or N(6)-(1,2-dicarboxyethyl)-AMP) to adenosine monophosphate (AMP) and fumarate.</text>
</comment>
<dbReference type="GO" id="GO:0006188">
    <property type="term" value="P:IMP biosynthetic process"/>
    <property type="evidence" value="ECO:0007669"/>
    <property type="project" value="InterPro"/>
</dbReference>
<evidence type="ECO:0000313" key="8">
    <source>
        <dbReference type="Proteomes" id="UP000230707"/>
    </source>
</evidence>
<reference evidence="7 8" key="1">
    <citation type="submission" date="2017-09" db="EMBL/GenBank/DDBJ databases">
        <title>Depth-based differentiation of microbial function through sediment-hosted aquifers and enrichment of novel symbionts in the deep terrestrial subsurface.</title>
        <authorList>
            <person name="Probst A.J."/>
            <person name="Ladd B."/>
            <person name="Jarett J.K."/>
            <person name="Geller-Mcgrath D.E."/>
            <person name="Sieber C.M."/>
            <person name="Emerson J.B."/>
            <person name="Anantharaman K."/>
            <person name="Thomas B.C."/>
            <person name="Malmstrom R."/>
            <person name="Stieglmeier M."/>
            <person name="Klingl A."/>
            <person name="Woyke T."/>
            <person name="Ryan C.M."/>
            <person name="Banfield J.F."/>
        </authorList>
    </citation>
    <scope>NUCLEOTIDE SEQUENCE [LARGE SCALE GENOMIC DNA]</scope>
    <source>
        <strain evidence="7">CG11_big_fil_rev_8_21_14_0_20_37_11</strain>
    </source>
</reference>
<dbReference type="InterPro" id="IPR024083">
    <property type="entry name" value="Fumarase/histidase_N"/>
</dbReference>
<dbReference type="Gene3D" id="1.10.275.10">
    <property type="entry name" value="Fumarase/aspartase (N-terminal domain)"/>
    <property type="match status" value="1"/>
</dbReference>
<dbReference type="EMBL" id="PCWS01000018">
    <property type="protein sequence ID" value="PIR08856.1"/>
    <property type="molecule type" value="Genomic_DNA"/>
</dbReference>
<sequence length="459" mass="53680">MDKDLKYMLKAITILDGRNWNKVEVVSQYFSEYALIKTRVFVEIRYLIFLSKNTHLVRKLSRKENDFLESIHKDFNLVEAEKIKEIEKKINHDVKAVEYYLREKLLHSTLSDIKEFIHFGLTSYDINIPSYALLLIEYRTKVLIPIIDQILTVLKKHIINTKEMSMLGRTHGQPALPTTMGKELTVFYIRIKKEIDVLRQIPIEAKLTGAIGNYNAHVFVAPEIDWLKFSFNFLRSLGLTPNCYTTQILPYESWLRVFDSVKRINNILLGFCQDIWWYISLEYFIQKINEEEVGSSTMSHKVNPITFENAEGNLGLANSMFEFFCRKLSYSRLQRDLSDSTVKRDFGMVFGFSYLAWDSILSGLAKISPNIEKMQKELEDHWEIFSEGIQTYLRLKGFDEAYELLKDKTRGKVLNKKQVYDLIDTLPIKSKDKKILKIKSLDCYSGYAVKLVDLALKEK</sequence>
<dbReference type="NCBIfam" id="NF006764">
    <property type="entry name" value="PRK09285.1"/>
    <property type="match status" value="1"/>
</dbReference>
<keyword evidence="7" id="KW-0456">Lyase</keyword>
<comment type="pathway">
    <text evidence="1">Purine metabolism; IMP biosynthesis via de novo pathway; 5-amino-1-(5-phospho-D-ribosyl)imidazole-4-carboxamide from 5-amino-1-(5-phospho-D-ribosyl)imidazole-4-carboxylate: step 2/2.</text>
</comment>
<dbReference type="GO" id="GO:0004018">
    <property type="term" value="F:N6-(1,2-dicarboxyethyl)AMP AMP-lyase (fumarate-forming) activity"/>
    <property type="evidence" value="ECO:0007669"/>
    <property type="project" value="InterPro"/>
</dbReference>
<evidence type="ECO:0000313" key="7">
    <source>
        <dbReference type="EMBL" id="PIR08856.1"/>
    </source>
</evidence>
<proteinExistence type="predicted"/>
<dbReference type="PROSITE" id="PS00163">
    <property type="entry name" value="FUMARATE_LYASES"/>
    <property type="match status" value="1"/>
</dbReference>
<evidence type="ECO:0000259" key="5">
    <source>
        <dbReference type="Pfam" id="PF00206"/>
    </source>
</evidence>
<evidence type="ECO:0000259" key="6">
    <source>
        <dbReference type="Pfam" id="PF08328"/>
    </source>
</evidence>
<dbReference type="AlphaFoldDB" id="A0A2H0NKT9"/>
<dbReference type="Gene3D" id="1.20.200.10">
    <property type="entry name" value="Fumarase/aspartase (Central domain)"/>
    <property type="match status" value="1"/>
</dbReference>
<evidence type="ECO:0000256" key="1">
    <source>
        <dbReference type="ARBA" id="ARBA00004706"/>
    </source>
</evidence>
<dbReference type="Proteomes" id="UP000230707">
    <property type="component" value="Unassembled WGS sequence"/>
</dbReference>
<comment type="caution">
    <text evidence="7">The sequence shown here is derived from an EMBL/GenBank/DDBJ whole genome shotgun (WGS) entry which is preliminary data.</text>
</comment>
<dbReference type="InterPro" id="IPR022761">
    <property type="entry name" value="Fumarate_lyase_N"/>
</dbReference>
<dbReference type="InterPro" id="IPR013539">
    <property type="entry name" value="PurB_C"/>
</dbReference>
<dbReference type="Gene3D" id="1.10.40.30">
    <property type="entry name" value="Fumarase/aspartase (C-terminal domain)"/>
    <property type="match status" value="1"/>
</dbReference>
<dbReference type="InterPro" id="IPR000362">
    <property type="entry name" value="Fumarate_lyase_fam"/>
</dbReference>
<keyword evidence="3" id="KW-0658">Purine biosynthesis</keyword>
<dbReference type="PANTHER" id="PTHR43411:SF1">
    <property type="entry name" value="ADENYLOSUCCINATE LYASE"/>
    <property type="match status" value="1"/>
</dbReference>
<dbReference type="SUPFAM" id="SSF48557">
    <property type="entry name" value="L-aspartase-like"/>
    <property type="match status" value="1"/>
</dbReference>
<comment type="pathway">
    <text evidence="2">Purine metabolism; AMP biosynthesis via de novo pathway; AMP from IMP: step 2/2.</text>
</comment>
<evidence type="ECO:0000256" key="3">
    <source>
        <dbReference type="ARBA" id="ARBA00022755"/>
    </source>
</evidence>
<dbReference type="PANTHER" id="PTHR43411">
    <property type="entry name" value="ADENYLOSUCCINATE LYASE"/>
    <property type="match status" value="1"/>
</dbReference>
<feature type="domain" description="Adenylosuccinate lyase PurB C-terminal" evidence="6">
    <location>
        <begin position="331"/>
        <end position="437"/>
    </location>
</feature>
<protein>
    <submittedName>
        <fullName evidence="7">Adenylosuccinate lyase</fullName>
    </submittedName>
</protein>
<organism evidence="7 8">
    <name type="scientific">Candidatus Gottesmanbacteria bacterium CG11_big_fil_rev_8_21_14_0_20_37_11</name>
    <dbReference type="NCBI Taxonomy" id="1974575"/>
    <lineage>
        <taxon>Bacteria</taxon>
        <taxon>Candidatus Gottesmaniibacteriota</taxon>
    </lineage>
</organism>
<dbReference type="PRINTS" id="PR00149">
    <property type="entry name" value="FUMRATELYASE"/>
</dbReference>
<dbReference type="Pfam" id="PF08328">
    <property type="entry name" value="ASL_C"/>
    <property type="match status" value="1"/>
</dbReference>
<dbReference type="InterPro" id="IPR020557">
    <property type="entry name" value="Fumarate_lyase_CS"/>
</dbReference>
<evidence type="ECO:0000256" key="2">
    <source>
        <dbReference type="ARBA" id="ARBA00004734"/>
    </source>
</evidence>
<gene>
    <name evidence="7" type="ORF">COV53_00760</name>
</gene>
<dbReference type="InterPro" id="IPR047136">
    <property type="entry name" value="PurB_bact"/>
</dbReference>
<evidence type="ECO:0000256" key="4">
    <source>
        <dbReference type="ARBA" id="ARBA00025012"/>
    </source>
</evidence>